<dbReference type="EMBL" id="CAJNNW010023013">
    <property type="protein sequence ID" value="CAE8670115.1"/>
    <property type="molecule type" value="Genomic_DNA"/>
</dbReference>
<reference evidence="1" key="1">
    <citation type="submission" date="2021-02" db="EMBL/GenBank/DDBJ databases">
        <authorList>
            <person name="Dougan E. K."/>
            <person name="Rhodes N."/>
            <person name="Thang M."/>
            <person name="Chan C."/>
        </authorList>
    </citation>
    <scope>NUCLEOTIDE SEQUENCE</scope>
</reference>
<protein>
    <submittedName>
        <fullName evidence="1">Uncharacterized protein</fullName>
    </submittedName>
</protein>
<dbReference type="AlphaFoldDB" id="A0A813J9R9"/>
<name>A0A813J9R9_POLGL</name>
<accession>A0A813J9R9</accession>
<organism evidence="1 2">
    <name type="scientific">Polarella glacialis</name>
    <name type="common">Dinoflagellate</name>
    <dbReference type="NCBI Taxonomy" id="89957"/>
    <lineage>
        <taxon>Eukaryota</taxon>
        <taxon>Sar</taxon>
        <taxon>Alveolata</taxon>
        <taxon>Dinophyceae</taxon>
        <taxon>Suessiales</taxon>
        <taxon>Suessiaceae</taxon>
        <taxon>Polarella</taxon>
    </lineage>
</organism>
<dbReference type="Proteomes" id="UP000626109">
    <property type="component" value="Unassembled WGS sequence"/>
</dbReference>
<comment type="caution">
    <text evidence="1">The sequence shown here is derived from an EMBL/GenBank/DDBJ whole genome shotgun (WGS) entry which is preliminary data.</text>
</comment>
<gene>
    <name evidence="1" type="ORF">PGLA2088_LOCUS17376</name>
</gene>
<sequence length="256" mass="27640">MQLMAETHTPALQAHGGFPGGGPAALRIFETALAIQGARSPQLLGGARERLRAAFELQGLDAQVARLERDKAGSFGVSLEQCHQLIDDATAEWQSKELLEKTLALARDRKAGTGLARGLVKETSAEMNRLHGARLGFGGEEQVEVVSAKLAQVISHYSQADRSLPAKTDKLQESVMRFAGRLSDELRRFGDQGNSAGYPKAAEKDVEVLVHIDRTLGLKSTIRIARSATVRAIAPPRKLGFCLLVCLFGCCCCRCC</sequence>
<proteinExistence type="predicted"/>
<evidence type="ECO:0000313" key="2">
    <source>
        <dbReference type="Proteomes" id="UP000626109"/>
    </source>
</evidence>
<evidence type="ECO:0000313" key="1">
    <source>
        <dbReference type="EMBL" id="CAE8670115.1"/>
    </source>
</evidence>